<accession>A0A5C2SSZ5</accession>
<dbReference type="AlphaFoldDB" id="A0A5C2SSZ5"/>
<name>A0A5C2SSZ5_9APHY</name>
<sequence>MKLKTITTCSCVLACPPRVICRPSQPVLIQLCSSIRPYSTRPRGRRTTGRTATPTSDTADKSLTRPAHGRSDFPSLSACRSSRTRTGHSEIRVWRIAPAPGWVRPPLQNRSFRMRVEG</sequence>
<dbReference type="Proteomes" id="UP000313359">
    <property type="component" value="Unassembled WGS sequence"/>
</dbReference>
<gene>
    <name evidence="2" type="ORF">L227DRAFT_148786</name>
</gene>
<feature type="region of interest" description="Disordered" evidence="1">
    <location>
        <begin position="38"/>
        <end position="85"/>
    </location>
</feature>
<evidence type="ECO:0000313" key="2">
    <source>
        <dbReference type="EMBL" id="RPD66564.1"/>
    </source>
</evidence>
<keyword evidence="3" id="KW-1185">Reference proteome</keyword>
<reference evidence="2" key="1">
    <citation type="journal article" date="2018" name="Genome Biol. Evol.">
        <title>Genomics and development of Lentinus tigrinus, a white-rot wood-decaying mushroom with dimorphic fruiting bodies.</title>
        <authorList>
            <person name="Wu B."/>
            <person name="Xu Z."/>
            <person name="Knudson A."/>
            <person name="Carlson A."/>
            <person name="Chen N."/>
            <person name="Kovaka S."/>
            <person name="LaButti K."/>
            <person name="Lipzen A."/>
            <person name="Pennachio C."/>
            <person name="Riley R."/>
            <person name="Schakwitz W."/>
            <person name="Umezawa K."/>
            <person name="Ohm R.A."/>
            <person name="Grigoriev I.V."/>
            <person name="Nagy L.G."/>
            <person name="Gibbons J."/>
            <person name="Hibbett D."/>
        </authorList>
    </citation>
    <scope>NUCLEOTIDE SEQUENCE [LARGE SCALE GENOMIC DNA]</scope>
    <source>
        <strain evidence="2">ALCF2SS1-6</strain>
    </source>
</reference>
<protein>
    <submittedName>
        <fullName evidence="2">Uncharacterized protein</fullName>
    </submittedName>
</protein>
<evidence type="ECO:0000313" key="3">
    <source>
        <dbReference type="Proteomes" id="UP000313359"/>
    </source>
</evidence>
<organism evidence="2 3">
    <name type="scientific">Lentinus tigrinus ALCF2SS1-6</name>
    <dbReference type="NCBI Taxonomy" id="1328759"/>
    <lineage>
        <taxon>Eukaryota</taxon>
        <taxon>Fungi</taxon>
        <taxon>Dikarya</taxon>
        <taxon>Basidiomycota</taxon>
        <taxon>Agaricomycotina</taxon>
        <taxon>Agaricomycetes</taxon>
        <taxon>Polyporales</taxon>
        <taxon>Polyporaceae</taxon>
        <taxon>Lentinus</taxon>
    </lineage>
</organism>
<evidence type="ECO:0000256" key="1">
    <source>
        <dbReference type="SAM" id="MobiDB-lite"/>
    </source>
</evidence>
<dbReference type="EMBL" id="ML122251">
    <property type="protein sequence ID" value="RPD66564.1"/>
    <property type="molecule type" value="Genomic_DNA"/>
</dbReference>
<proteinExistence type="predicted"/>